<dbReference type="EMBL" id="FSRK01000001">
    <property type="protein sequence ID" value="SIO11851.1"/>
    <property type="molecule type" value="Genomic_DNA"/>
</dbReference>
<dbReference type="Proteomes" id="UP000185207">
    <property type="component" value="Unassembled WGS sequence"/>
</dbReference>
<reference evidence="2" key="1">
    <citation type="submission" date="2016-11" db="EMBL/GenBank/DDBJ databases">
        <authorList>
            <person name="Varghese N."/>
            <person name="Submissions S."/>
        </authorList>
    </citation>
    <scope>NUCLEOTIDE SEQUENCE [LARGE SCALE GENOMIC DNA]</scope>
    <source>
        <strain evidence="2">DSM 27623</strain>
    </source>
</reference>
<dbReference type="AlphaFoldDB" id="A0A1N6GW83"/>
<evidence type="ECO:0000313" key="2">
    <source>
        <dbReference type="Proteomes" id="UP000185207"/>
    </source>
</evidence>
<keyword evidence="2" id="KW-1185">Reference proteome</keyword>
<dbReference type="Gene3D" id="3.30.2220.10">
    <property type="entry name" value="rbstp2171"/>
    <property type="match status" value="1"/>
</dbReference>
<evidence type="ECO:0000313" key="1">
    <source>
        <dbReference type="EMBL" id="SIO11851.1"/>
    </source>
</evidence>
<sequence>MTVTAEQIQEWKEKYGGVYELPIEDKSVFLREPRMPDFKRAFTAMQKGGDIAFGEDMLNTLWLEGDEEIRKNDEYFLPARKELVDFFNYPDAVTKTVKNGTEITVEDSKCTVRVITREDIRMAEKRNPSGKPFQTQEALFDQIVLSKDAAYNDKDNPQIRFPLYQAIEKLQNKKIASLKKL</sequence>
<name>A0A1N6GW83_9FLAO</name>
<gene>
    <name evidence="1" type="ORF">SAMN05444409_2097</name>
</gene>
<organism evidence="1 2">
    <name type="scientific">Epilithonimonas zeae</name>
    <dbReference type="NCBI Taxonomy" id="1416779"/>
    <lineage>
        <taxon>Bacteria</taxon>
        <taxon>Pseudomonadati</taxon>
        <taxon>Bacteroidota</taxon>
        <taxon>Flavobacteriia</taxon>
        <taxon>Flavobacteriales</taxon>
        <taxon>Weeksellaceae</taxon>
        <taxon>Chryseobacterium group</taxon>
        <taxon>Epilithonimonas</taxon>
    </lineage>
</organism>
<proteinExistence type="predicted"/>
<accession>A0A1N6GW83</accession>
<dbReference type="RefSeq" id="WP_074235198.1">
    <property type="nucleotide sequence ID" value="NZ_FSRK01000001.1"/>
</dbReference>
<dbReference type="OrthoDB" id="885654at2"/>
<dbReference type="STRING" id="1416779.SAMN05444409_2097"/>
<protein>
    <submittedName>
        <fullName evidence="1">Uncharacterized protein</fullName>
    </submittedName>
</protein>